<dbReference type="InterPro" id="IPR005181">
    <property type="entry name" value="SASA"/>
</dbReference>
<feature type="compositionally biased region" description="Pro residues" evidence="2">
    <location>
        <begin position="152"/>
        <end position="238"/>
    </location>
</feature>
<reference evidence="4 5" key="1">
    <citation type="submission" date="2017-08" db="EMBL/GenBank/DDBJ databases">
        <title>Acidophilic green algal genome provides insights into adaptation to an acidic environment.</title>
        <authorList>
            <person name="Hirooka S."/>
            <person name="Hirose Y."/>
            <person name="Kanesaki Y."/>
            <person name="Higuchi S."/>
            <person name="Fujiwara T."/>
            <person name="Onuma R."/>
            <person name="Era A."/>
            <person name="Ohbayashi R."/>
            <person name="Uzuka A."/>
            <person name="Nozaki H."/>
            <person name="Yoshikawa H."/>
            <person name="Miyagishima S.Y."/>
        </authorList>
    </citation>
    <scope>NUCLEOTIDE SEQUENCE [LARGE SCALE GENOMIC DNA]</scope>
    <source>
        <strain evidence="4 5">NIES-2499</strain>
    </source>
</reference>
<dbReference type="Pfam" id="PF03629">
    <property type="entry name" value="SASA"/>
    <property type="match status" value="1"/>
</dbReference>
<evidence type="ECO:0000259" key="3">
    <source>
        <dbReference type="Pfam" id="PF03629"/>
    </source>
</evidence>
<dbReference type="AlphaFoldDB" id="A0A250X5R2"/>
<name>A0A250X5R2_9CHLO</name>
<dbReference type="InterPro" id="IPR052940">
    <property type="entry name" value="Carb_Esterase_6"/>
</dbReference>
<dbReference type="STRING" id="1157962.A0A250X5R2"/>
<evidence type="ECO:0000313" key="4">
    <source>
        <dbReference type="EMBL" id="GAX78232.1"/>
    </source>
</evidence>
<comment type="caution">
    <text evidence="4">The sequence shown here is derived from an EMBL/GenBank/DDBJ whole genome shotgun (WGS) entry which is preliminary data.</text>
</comment>
<dbReference type="Gene3D" id="3.40.50.1110">
    <property type="entry name" value="SGNH hydrolase"/>
    <property type="match status" value="1"/>
</dbReference>
<sequence length="555" mass="59903">MSSSGQGCLSLSQYRFKLTTLLVTVTYLLVCTSSTTAPLPATDASIARKSPAAKSPYHKPHPTPLRHLSPAQISPQNKPPTHHKPAPKTSPPHVPHVGNIQPPPEKSPPQSSTALHPPPKNSPPKSGTAHHPPLKKSPPKSGTHRPDIIISPNPPLPSPPHPSPPQPSPRHPSPPLPSPPHPKPPHPVPPYPSPPQPSPRHPSPPLPSPPHPVPPYPSPPQPSPPSPVSPTPPPPPLNPTMSPRPSLPPKPPRPSPSLPVIETFDIWILAGASNMVGDNAGYYNETWPPEANPIPNQILMFPQGVNQWIKAEANVGLASYNESNVHNSVGPEMCFSHALLNSSISTKVGLIPMALGGSILADGWTPPGFLYTNTIKMTEAAMAAAGPNAKLRGILFIEGEGTAMPMYNDPYPIAATWSSNFTTMVQGLRKDLAMYNPNLAVLLGVQRIDNRDRVYPLIGLVKQQQQAIVLPNLMKSQMEDKQMYPVDFTEIYGPQVGVQQIHFTKWGACDMGWDMAAQYSACLPCMQANSSCICEAVSWQQPALQDEWQQGVLYE</sequence>
<dbReference type="InterPro" id="IPR036514">
    <property type="entry name" value="SGNH_hydro_sf"/>
</dbReference>
<protein>
    <recommendedName>
        <fullName evidence="3">Sialate O-acetylesterase domain-containing protein</fullName>
    </recommendedName>
</protein>
<keyword evidence="1" id="KW-0378">Hydrolase</keyword>
<feature type="region of interest" description="Disordered" evidence="2">
    <location>
        <begin position="48"/>
        <end position="256"/>
    </location>
</feature>
<dbReference type="Proteomes" id="UP000232323">
    <property type="component" value="Unassembled WGS sequence"/>
</dbReference>
<dbReference type="PRINTS" id="PR01217">
    <property type="entry name" value="PRICHEXTENSN"/>
</dbReference>
<evidence type="ECO:0000313" key="5">
    <source>
        <dbReference type="Proteomes" id="UP000232323"/>
    </source>
</evidence>
<dbReference type="SUPFAM" id="SSF52266">
    <property type="entry name" value="SGNH hydrolase"/>
    <property type="match status" value="1"/>
</dbReference>
<dbReference type="PANTHER" id="PTHR31988">
    <property type="entry name" value="ESTERASE, PUTATIVE (DUF303)-RELATED"/>
    <property type="match status" value="1"/>
</dbReference>
<dbReference type="PANTHER" id="PTHR31988:SF19">
    <property type="entry name" value="9-O-ACETYL-N-ACETYLNEURAMINIC ACID DEACETYLASE-RELATED"/>
    <property type="match status" value="1"/>
</dbReference>
<dbReference type="EMBL" id="BEGY01000030">
    <property type="protein sequence ID" value="GAX78232.1"/>
    <property type="molecule type" value="Genomic_DNA"/>
</dbReference>
<organism evidence="4 5">
    <name type="scientific">Chlamydomonas eustigma</name>
    <dbReference type="NCBI Taxonomy" id="1157962"/>
    <lineage>
        <taxon>Eukaryota</taxon>
        <taxon>Viridiplantae</taxon>
        <taxon>Chlorophyta</taxon>
        <taxon>core chlorophytes</taxon>
        <taxon>Chlorophyceae</taxon>
        <taxon>CS clade</taxon>
        <taxon>Chlamydomonadales</taxon>
        <taxon>Chlamydomonadaceae</taxon>
        <taxon>Chlamydomonas</taxon>
    </lineage>
</organism>
<evidence type="ECO:0000256" key="1">
    <source>
        <dbReference type="ARBA" id="ARBA00022801"/>
    </source>
</evidence>
<keyword evidence="5" id="KW-1185">Reference proteome</keyword>
<evidence type="ECO:0000256" key="2">
    <source>
        <dbReference type="SAM" id="MobiDB-lite"/>
    </source>
</evidence>
<dbReference type="GO" id="GO:0016787">
    <property type="term" value="F:hydrolase activity"/>
    <property type="evidence" value="ECO:0007669"/>
    <property type="project" value="UniProtKB-KW"/>
</dbReference>
<dbReference type="OrthoDB" id="1487282at2759"/>
<gene>
    <name evidence="4" type="ORF">CEUSTIGMA_g5674.t1</name>
</gene>
<feature type="domain" description="Sialate O-acetylesterase" evidence="3">
    <location>
        <begin position="264"/>
        <end position="478"/>
    </location>
</feature>
<proteinExistence type="predicted"/>
<accession>A0A250X5R2</accession>
<feature type="compositionally biased region" description="Pro residues" evidence="2">
    <location>
        <begin position="245"/>
        <end position="256"/>
    </location>
</feature>